<dbReference type="Proteomes" id="UP000565628">
    <property type="component" value="Unassembled WGS sequence"/>
</dbReference>
<comment type="caution">
    <text evidence="3">The sequence shown here is derived from an EMBL/GenBank/DDBJ whole genome shotgun (WGS) entry which is preliminary data.</text>
</comment>
<dbReference type="Pfam" id="PF21259">
    <property type="entry name" value="Rgg_C"/>
    <property type="match status" value="1"/>
</dbReference>
<reference evidence="4 5" key="1">
    <citation type="submission" date="2020-03" db="EMBL/GenBank/DDBJ databases">
        <title>Soil Listeria distribution.</title>
        <authorList>
            <person name="Liao J."/>
            <person name="Wiedmann M."/>
        </authorList>
    </citation>
    <scope>NUCLEOTIDE SEQUENCE [LARGE SCALE GENOMIC DNA]</scope>
    <source>
        <strain evidence="3 5">FSL L7-0039</strain>
        <strain evidence="2 4">FSL L7-1017</strain>
    </source>
</reference>
<dbReference type="SMART" id="SM00530">
    <property type="entry name" value="HTH_XRE"/>
    <property type="match status" value="1"/>
</dbReference>
<dbReference type="EMBL" id="JAARUV010000010">
    <property type="protein sequence ID" value="MBC1780500.1"/>
    <property type="molecule type" value="Genomic_DNA"/>
</dbReference>
<evidence type="ECO:0000313" key="4">
    <source>
        <dbReference type="Proteomes" id="UP000547643"/>
    </source>
</evidence>
<dbReference type="RefSeq" id="WP_185495729.1">
    <property type="nucleotide sequence ID" value="NZ_JAARUV010000010.1"/>
</dbReference>
<dbReference type="SUPFAM" id="SSF47413">
    <property type="entry name" value="lambda repressor-like DNA-binding domains"/>
    <property type="match status" value="1"/>
</dbReference>
<evidence type="ECO:0000313" key="3">
    <source>
        <dbReference type="EMBL" id="MBC2312023.1"/>
    </source>
</evidence>
<dbReference type="PANTHER" id="PTHR37038">
    <property type="entry name" value="TRANSCRIPTIONAL REGULATOR-RELATED"/>
    <property type="match status" value="1"/>
</dbReference>
<dbReference type="GO" id="GO:0003677">
    <property type="term" value="F:DNA binding"/>
    <property type="evidence" value="ECO:0007669"/>
    <property type="project" value="InterPro"/>
</dbReference>
<dbReference type="InterPro" id="IPR010982">
    <property type="entry name" value="Lambda_DNA-bd_dom_sf"/>
</dbReference>
<name>A0A7X0ZWU6_9LIST</name>
<dbReference type="Proteomes" id="UP000547643">
    <property type="component" value="Unassembled WGS sequence"/>
</dbReference>
<organism evidence="3 5">
    <name type="scientific">Listeria booriae</name>
    <dbReference type="NCBI Taxonomy" id="1552123"/>
    <lineage>
        <taxon>Bacteria</taxon>
        <taxon>Bacillati</taxon>
        <taxon>Bacillota</taxon>
        <taxon>Bacilli</taxon>
        <taxon>Bacillales</taxon>
        <taxon>Listeriaceae</taxon>
        <taxon>Listeria</taxon>
    </lineage>
</organism>
<gene>
    <name evidence="2" type="ORF">HCA46_16875</name>
    <name evidence="3" type="ORF">HCJ81_14105</name>
</gene>
<dbReference type="InterPro" id="IPR001387">
    <property type="entry name" value="Cro/C1-type_HTH"/>
</dbReference>
<evidence type="ECO:0000259" key="1">
    <source>
        <dbReference type="PROSITE" id="PS50943"/>
    </source>
</evidence>
<dbReference type="InterPro" id="IPR053163">
    <property type="entry name" value="HTH-type_regulator_Rgg"/>
</dbReference>
<dbReference type="Gene3D" id="1.10.260.40">
    <property type="entry name" value="lambda repressor-like DNA-binding domains"/>
    <property type="match status" value="1"/>
</dbReference>
<dbReference type="CDD" id="cd00093">
    <property type="entry name" value="HTH_XRE"/>
    <property type="match status" value="1"/>
</dbReference>
<accession>A0A7X0ZWU6</accession>
<proteinExistence type="predicted"/>
<evidence type="ECO:0000313" key="2">
    <source>
        <dbReference type="EMBL" id="MBC1780500.1"/>
    </source>
</evidence>
<dbReference type="EMBL" id="JAASWV010000023">
    <property type="protein sequence ID" value="MBC2312023.1"/>
    <property type="molecule type" value="Genomic_DNA"/>
</dbReference>
<dbReference type="AlphaFoldDB" id="A0A7X0ZWU6"/>
<protein>
    <recommendedName>
        <fullName evidence="1">HTH cro/C1-type domain-containing protein</fullName>
    </recommendedName>
</protein>
<evidence type="ECO:0000313" key="5">
    <source>
        <dbReference type="Proteomes" id="UP000565628"/>
    </source>
</evidence>
<dbReference type="InterPro" id="IPR010057">
    <property type="entry name" value="Transcription_activator_Rgg_C"/>
</dbReference>
<feature type="domain" description="HTH cro/C1-type" evidence="1">
    <location>
        <begin position="27"/>
        <end position="62"/>
    </location>
</feature>
<dbReference type="PANTHER" id="PTHR37038:SF13">
    <property type="entry name" value="HTH CRO_C1-TYPE DOMAIN-CONTAINING PROTEIN"/>
    <property type="match status" value="1"/>
</dbReference>
<dbReference type="Gene3D" id="1.25.40.400">
    <property type="match status" value="1"/>
</dbReference>
<dbReference type="PROSITE" id="PS50943">
    <property type="entry name" value="HTH_CROC1"/>
    <property type="match status" value="1"/>
</dbReference>
<sequence length="298" mass="35303">MLEPKSTGQTIKEIRKNKKIRQNTFPGVSKSTLANIESEERMPSVQKYNQILSRLDITIHEFEYIRHNFGLSRRQQLIKSFIEHKHSLYAERTQSLAQDMDTYLETNPDDQVIKDYRTVLDVYKKINESQTYEINSPGTAEIWDRIEDQKIWYYYDIDLMARIFYVFPLSTSEKMIQKIVEQIEKYNDFTNTMDLKQAFLLNSAKYLIHHEKYKEAKPLILQAKKLTEEQESVYLSLYASASLAAIQLTEKKLSLEQGELEIDRICNLFIALDRKIFADDVRRDWNEFLKTYFASDKS</sequence>